<feature type="region of interest" description="Disordered" evidence="1">
    <location>
        <begin position="62"/>
        <end position="86"/>
    </location>
</feature>
<accession>A0AAF0PP73</accession>
<proteinExistence type="predicted"/>
<feature type="non-terminal residue" evidence="2">
    <location>
        <position position="1"/>
    </location>
</feature>
<protein>
    <submittedName>
        <fullName evidence="2">Uncharacterized protein</fullName>
    </submittedName>
</protein>
<dbReference type="EMBL" id="CP133612">
    <property type="protein sequence ID" value="WMV08638.1"/>
    <property type="molecule type" value="Genomic_DNA"/>
</dbReference>
<reference evidence="2" key="1">
    <citation type="submission" date="2023-08" db="EMBL/GenBank/DDBJ databases">
        <title>A de novo genome assembly of Solanum verrucosum Schlechtendal, a Mexican diploid species geographically isolated from the other diploid A-genome species in potato relatives.</title>
        <authorList>
            <person name="Hosaka K."/>
        </authorList>
    </citation>
    <scope>NUCLEOTIDE SEQUENCE</scope>
    <source>
        <tissue evidence="2">Young leaves</tissue>
    </source>
</reference>
<sequence>AQFSYQRRKHERGAIMEFELIEFIDVKKSHIGRGMKNWSPWHEDTLGTQGDLDGRDMVEVGGRPIVEPNNDGEVRGEEDAMASYTD</sequence>
<name>A0AAF0PP73_SOLVR</name>
<evidence type="ECO:0000313" key="3">
    <source>
        <dbReference type="Proteomes" id="UP001234989"/>
    </source>
</evidence>
<dbReference type="AlphaFoldDB" id="A0AAF0PP73"/>
<evidence type="ECO:0000313" key="2">
    <source>
        <dbReference type="EMBL" id="WMV08638.1"/>
    </source>
</evidence>
<gene>
    <name evidence="2" type="ORF">MTR67_002023</name>
</gene>
<keyword evidence="3" id="KW-1185">Reference proteome</keyword>
<dbReference type="Proteomes" id="UP001234989">
    <property type="component" value="Chromosome 1"/>
</dbReference>
<organism evidence="2 3">
    <name type="scientific">Solanum verrucosum</name>
    <dbReference type="NCBI Taxonomy" id="315347"/>
    <lineage>
        <taxon>Eukaryota</taxon>
        <taxon>Viridiplantae</taxon>
        <taxon>Streptophyta</taxon>
        <taxon>Embryophyta</taxon>
        <taxon>Tracheophyta</taxon>
        <taxon>Spermatophyta</taxon>
        <taxon>Magnoliopsida</taxon>
        <taxon>eudicotyledons</taxon>
        <taxon>Gunneridae</taxon>
        <taxon>Pentapetalae</taxon>
        <taxon>asterids</taxon>
        <taxon>lamiids</taxon>
        <taxon>Solanales</taxon>
        <taxon>Solanaceae</taxon>
        <taxon>Solanoideae</taxon>
        <taxon>Solaneae</taxon>
        <taxon>Solanum</taxon>
    </lineage>
</organism>
<evidence type="ECO:0000256" key="1">
    <source>
        <dbReference type="SAM" id="MobiDB-lite"/>
    </source>
</evidence>